<proteinExistence type="predicted"/>
<evidence type="ECO:0000313" key="4">
    <source>
        <dbReference type="Proteomes" id="UP000509742"/>
    </source>
</evidence>
<protein>
    <submittedName>
        <fullName evidence="2">Uncharacterized protein</fullName>
    </submittedName>
</protein>
<keyword evidence="4" id="KW-1185">Reference proteome</keyword>
<name>A0A6J4CYF4_9HELI</name>
<organism evidence="2 3">
    <name type="scientific">Helicobacter suis</name>
    <dbReference type="NCBI Taxonomy" id="104628"/>
    <lineage>
        <taxon>Bacteria</taxon>
        <taxon>Pseudomonadati</taxon>
        <taxon>Campylobacterota</taxon>
        <taxon>Epsilonproteobacteria</taxon>
        <taxon>Campylobacterales</taxon>
        <taxon>Helicobacteraceae</taxon>
        <taxon>Helicobacter</taxon>
    </lineage>
</organism>
<evidence type="ECO:0000313" key="3">
    <source>
        <dbReference type="Proteomes" id="UP000317935"/>
    </source>
</evidence>
<sequence>MQRLKIYDLTALENEINKITNHLESRKTHPLEAILNQKLSEFNKANFLHDFKRKIFLKEINELGFWLLITKL</sequence>
<evidence type="ECO:0000313" key="1">
    <source>
        <dbReference type="EMBL" id="BCD46045.1"/>
    </source>
</evidence>
<gene>
    <name evidence="1" type="ORF">NHP190020_10840</name>
    <name evidence="2" type="ORF">SNTW_03680</name>
</gene>
<evidence type="ECO:0000313" key="2">
    <source>
        <dbReference type="EMBL" id="BCD69723.1"/>
    </source>
</evidence>
<dbReference type="EMBL" id="AP019774">
    <property type="protein sequence ID" value="BCD69723.1"/>
    <property type="molecule type" value="Genomic_DNA"/>
</dbReference>
<reference evidence="2 3" key="1">
    <citation type="submission" date="2019-06" db="EMBL/GenBank/DDBJ databases">
        <title>Complete genome sequence of Helicobacter suis SNTW101c.</title>
        <authorList>
            <person name="Rimbara E."/>
            <person name="Suzuki M."/>
            <person name="Matsui H."/>
            <person name="Nakamura M."/>
            <person name="Mori S."/>
            <person name="Shibayama K."/>
        </authorList>
    </citation>
    <scope>NUCLEOTIDE SEQUENCE [LARGE SCALE GENOMIC DNA]</scope>
    <source>
        <strain evidence="2 3">SNTW101c</strain>
    </source>
</reference>
<dbReference type="Proteomes" id="UP000509742">
    <property type="component" value="Chromosome"/>
</dbReference>
<dbReference type="AlphaFoldDB" id="A0A6J4CYF4"/>
<accession>A0A6J4CYF4</accession>
<dbReference type="EMBL" id="AP023036">
    <property type="protein sequence ID" value="BCD46045.1"/>
    <property type="molecule type" value="Genomic_DNA"/>
</dbReference>
<dbReference type="Proteomes" id="UP000317935">
    <property type="component" value="Chromosome"/>
</dbReference>
<reference evidence="1 4" key="2">
    <citation type="submission" date="2020-04" db="EMBL/GenBank/DDBJ databases">
        <title>Genomic analysis of gastric non-Helicobacter pylori Helicobacters isolated in Japan.</title>
        <authorList>
            <person name="Suzuki M."/>
            <person name="Rimbara E."/>
        </authorList>
    </citation>
    <scope>NUCLEOTIDE SEQUENCE [LARGE SCALE GENOMIC DNA]</scope>
    <source>
        <strain evidence="1 4">NHP19-0020</strain>
    </source>
</reference>